<dbReference type="PANTHER" id="PTHR33734">
    <property type="entry name" value="LYSM DOMAIN-CONTAINING GPI-ANCHORED PROTEIN 2"/>
    <property type="match status" value="1"/>
</dbReference>
<feature type="domain" description="LysM" evidence="2">
    <location>
        <begin position="124"/>
        <end position="168"/>
    </location>
</feature>
<feature type="compositionally biased region" description="Acidic residues" evidence="1">
    <location>
        <begin position="341"/>
        <end position="350"/>
    </location>
</feature>
<name>A0ABP0U6A4_9BRYO</name>
<evidence type="ECO:0000313" key="3">
    <source>
        <dbReference type="EMBL" id="CAK9213511.1"/>
    </source>
</evidence>
<dbReference type="PANTHER" id="PTHR33734:SF22">
    <property type="entry name" value="MEMBRANE-BOUND LYTIC MUREIN TRANSGLYCOSYLASE D"/>
    <property type="match status" value="1"/>
</dbReference>
<dbReference type="SUPFAM" id="SSF54106">
    <property type="entry name" value="LysM domain"/>
    <property type="match status" value="1"/>
</dbReference>
<accession>A0ABP0U6A4</accession>
<organism evidence="3 4">
    <name type="scientific">Sphagnum troendelagicum</name>
    <dbReference type="NCBI Taxonomy" id="128251"/>
    <lineage>
        <taxon>Eukaryota</taxon>
        <taxon>Viridiplantae</taxon>
        <taxon>Streptophyta</taxon>
        <taxon>Embryophyta</taxon>
        <taxon>Bryophyta</taxon>
        <taxon>Sphagnophytina</taxon>
        <taxon>Sphagnopsida</taxon>
        <taxon>Sphagnales</taxon>
        <taxon>Sphagnaceae</taxon>
        <taxon>Sphagnum</taxon>
    </lineage>
</organism>
<evidence type="ECO:0000313" key="4">
    <source>
        <dbReference type="Proteomes" id="UP001497512"/>
    </source>
</evidence>
<evidence type="ECO:0000256" key="1">
    <source>
        <dbReference type="SAM" id="MobiDB-lite"/>
    </source>
</evidence>
<dbReference type="EMBL" id="OZ019911">
    <property type="protein sequence ID" value="CAK9213511.1"/>
    <property type="molecule type" value="Genomic_DNA"/>
</dbReference>
<proteinExistence type="predicted"/>
<evidence type="ECO:0000259" key="2">
    <source>
        <dbReference type="PROSITE" id="PS51782"/>
    </source>
</evidence>
<gene>
    <name evidence="3" type="ORF">CSSPTR1EN2_LOCUS11773</name>
</gene>
<reference evidence="3" key="1">
    <citation type="submission" date="2024-02" db="EMBL/GenBank/DDBJ databases">
        <authorList>
            <consortium name="ELIXIR-Norway"/>
            <consortium name="Elixir Norway"/>
        </authorList>
    </citation>
    <scope>NUCLEOTIDE SEQUENCE</scope>
</reference>
<feature type="compositionally biased region" description="Polar residues" evidence="1">
    <location>
        <begin position="118"/>
        <end position="127"/>
    </location>
</feature>
<protein>
    <recommendedName>
        <fullName evidence="2">LysM domain-containing protein</fullName>
    </recommendedName>
</protein>
<dbReference type="SMART" id="SM00257">
    <property type="entry name" value="LysM"/>
    <property type="match status" value="1"/>
</dbReference>
<dbReference type="Gene3D" id="3.10.350.10">
    <property type="entry name" value="LysM domain"/>
    <property type="match status" value="1"/>
</dbReference>
<dbReference type="InterPro" id="IPR018392">
    <property type="entry name" value="LysM"/>
</dbReference>
<dbReference type="Proteomes" id="UP001497512">
    <property type="component" value="Chromosome 19"/>
</dbReference>
<sequence length="399" mass="44774">MELASGAVSLPTAITEGFTCRRHLETGPAQGPRQSSRHISCSAYHAPSRAGEERHLSRRVIMPCGQRPFLWEVRRPSCHTCTGDQKSFSRRRNLRWKIEARAALAEEAGATGSKDAPSASSQNYHHSVQEAETLTSIAKKYGTKVETIAALNNITDVDMIQTGQELVIPAPSQGYYKESALSKDFINLPAPSRMQHETSPFASYRNKSMSSVAPATSGYRAFQAPTLVCSASFLTFASSHMVKLALPLMLIAPVLGFCVRCVVDYIHVHINEEVERRYAEMETYQTRHQPKVRRWQNILDGDRNDSPELVGVGAFMTVDEVRPVTNWQNQGGRVRNSTTEEALEKETEEERDLRQQQDFEQIQKSYAELETTYTKFLSDSGLSRGGYWRSGVHQLQEDV</sequence>
<dbReference type="Pfam" id="PF01476">
    <property type="entry name" value="LysM"/>
    <property type="match status" value="1"/>
</dbReference>
<dbReference type="PROSITE" id="PS51782">
    <property type="entry name" value="LYSM"/>
    <property type="match status" value="1"/>
</dbReference>
<dbReference type="CDD" id="cd00118">
    <property type="entry name" value="LysM"/>
    <property type="match status" value="1"/>
</dbReference>
<feature type="region of interest" description="Disordered" evidence="1">
    <location>
        <begin position="107"/>
        <end position="127"/>
    </location>
</feature>
<dbReference type="InterPro" id="IPR036779">
    <property type="entry name" value="LysM_dom_sf"/>
</dbReference>
<feature type="region of interest" description="Disordered" evidence="1">
    <location>
        <begin position="329"/>
        <end position="356"/>
    </location>
</feature>
<keyword evidence="4" id="KW-1185">Reference proteome</keyword>